<evidence type="ECO:0000256" key="6">
    <source>
        <dbReference type="RuleBase" id="RU361216"/>
    </source>
</evidence>
<comment type="subcellular location">
    <subcellularLocation>
        <location evidence="1 6">Membrane</location>
        <topology evidence="1 6">Multi-pass membrane protein</topology>
    </subcellularLocation>
</comment>
<dbReference type="InterPro" id="IPR001991">
    <property type="entry name" value="Na-dicarboxylate_symporter"/>
</dbReference>
<dbReference type="GO" id="GO:0015501">
    <property type="term" value="F:glutamate:sodium symporter activity"/>
    <property type="evidence" value="ECO:0007669"/>
    <property type="project" value="TreeGrafter"/>
</dbReference>
<keyword evidence="5 6" id="KW-0472">Membrane</keyword>
<dbReference type="Pfam" id="PF00375">
    <property type="entry name" value="SDF"/>
    <property type="match status" value="1"/>
</dbReference>
<keyword evidence="2 6" id="KW-0813">Transport</keyword>
<protein>
    <recommendedName>
        <fullName evidence="6">Amino acid transporter</fullName>
    </recommendedName>
</protein>
<dbReference type="Proteomes" id="UP001152795">
    <property type="component" value="Unassembled WGS sequence"/>
</dbReference>
<evidence type="ECO:0000256" key="2">
    <source>
        <dbReference type="ARBA" id="ARBA00022448"/>
    </source>
</evidence>
<evidence type="ECO:0000313" key="7">
    <source>
        <dbReference type="EMBL" id="CAB4014334.1"/>
    </source>
</evidence>
<evidence type="ECO:0000313" key="8">
    <source>
        <dbReference type="Proteomes" id="UP001152795"/>
    </source>
</evidence>
<comment type="similarity">
    <text evidence="6">Belongs to the dicarboxylate/amino acid:cation symporter (DAACS) (TC 2.A.23) family.</text>
</comment>
<dbReference type="PANTHER" id="PTHR11958:SF63">
    <property type="entry name" value="AMINO ACID TRANSPORTER"/>
    <property type="match status" value="1"/>
</dbReference>
<evidence type="ECO:0000256" key="3">
    <source>
        <dbReference type="ARBA" id="ARBA00022692"/>
    </source>
</evidence>
<dbReference type="OrthoDB" id="5877963at2759"/>
<evidence type="ECO:0000256" key="4">
    <source>
        <dbReference type="ARBA" id="ARBA00022989"/>
    </source>
</evidence>
<dbReference type="GO" id="GO:0015175">
    <property type="term" value="F:neutral L-amino acid transmembrane transporter activity"/>
    <property type="evidence" value="ECO:0007669"/>
    <property type="project" value="TreeGrafter"/>
</dbReference>
<dbReference type="SUPFAM" id="SSF118215">
    <property type="entry name" value="Proton glutamate symport protein"/>
    <property type="match status" value="1"/>
</dbReference>
<evidence type="ECO:0000256" key="1">
    <source>
        <dbReference type="ARBA" id="ARBA00004141"/>
    </source>
</evidence>
<keyword evidence="6" id="KW-0769">Symport</keyword>
<evidence type="ECO:0000256" key="5">
    <source>
        <dbReference type="ARBA" id="ARBA00023136"/>
    </source>
</evidence>
<dbReference type="GO" id="GO:0005886">
    <property type="term" value="C:plasma membrane"/>
    <property type="evidence" value="ECO:0007669"/>
    <property type="project" value="TreeGrafter"/>
</dbReference>
<gene>
    <name evidence="7" type="ORF">PACLA_8A032374</name>
</gene>
<name>A0A6S7I716_PARCT</name>
<comment type="caution">
    <text evidence="6">Lacks conserved residue(s) required for the propagation of feature annotation.</text>
</comment>
<dbReference type="PANTHER" id="PTHR11958">
    <property type="entry name" value="SODIUM/DICARBOXYLATE SYMPORTER-RELATED"/>
    <property type="match status" value="1"/>
</dbReference>
<comment type="caution">
    <text evidence="7">The sequence shown here is derived from an EMBL/GenBank/DDBJ whole genome shotgun (WGS) entry which is preliminary data.</text>
</comment>
<dbReference type="EMBL" id="CACRXK020008260">
    <property type="protein sequence ID" value="CAB4014334.1"/>
    <property type="molecule type" value="Genomic_DNA"/>
</dbReference>
<dbReference type="AlphaFoldDB" id="A0A6S7I716"/>
<dbReference type="InterPro" id="IPR036458">
    <property type="entry name" value="Na:dicarbo_symporter_sf"/>
</dbReference>
<reference evidence="7" key="1">
    <citation type="submission" date="2020-04" db="EMBL/GenBank/DDBJ databases">
        <authorList>
            <person name="Alioto T."/>
            <person name="Alioto T."/>
            <person name="Gomez Garrido J."/>
        </authorList>
    </citation>
    <scope>NUCLEOTIDE SEQUENCE</scope>
    <source>
        <strain evidence="7">A484AB</strain>
    </source>
</reference>
<keyword evidence="8" id="KW-1185">Reference proteome</keyword>
<dbReference type="GO" id="GO:0005313">
    <property type="term" value="F:L-glutamate transmembrane transporter activity"/>
    <property type="evidence" value="ECO:0007669"/>
    <property type="project" value="TreeGrafter"/>
</dbReference>
<keyword evidence="4 6" id="KW-1133">Transmembrane helix</keyword>
<sequence>MAVASLDTKTTGKLGRRTVIYYLGTTFIAVIIGVILVVSIRPGETAVQHEKQPSRHVSALDSILDLI</sequence>
<keyword evidence="3 6" id="KW-0812">Transmembrane</keyword>
<dbReference type="Gene3D" id="1.10.3860.10">
    <property type="entry name" value="Sodium:dicarboxylate symporter"/>
    <property type="match status" value="1"/>
</dbReference>
<feature type="non-terminal residue" evidence="7">
    <location>
        <position position="67"/>
    </location>
</feature>
<accession>A0A6S7I716</accession>
<feature type="transmembrane region" description="Helical" evidence="6">
    <location>
        <begin position="20"/>
        <end position="40"/>
    </location>
</feature>
<proteinExistence type="inferred from homology"/>
<organism evidence="7 8">
    <name type="scientific">Paramuricea clavata</name>
    <name type="common">Red gorgonian</name>
    <name type="synonym">Violescent sea-whip</name>
    <dbReference type="NCBI Taxonomy" id="317549"/>
    <lineage>
        <taxon>Eukaryota</taxon>
        <taxon>Metazoa</taxon>
        <taxon>Cnidaria</taxon>
        <taxon>Anthozoa</taxon>
        <taxon>Octocorallia</taxon>
        <taxon>Malacalcyonacea</taxon>
        <taxon>Plexauridae</taxon>
        <taxon>Paramuricea</taxon>
    </lineage>
</organism>
<dbReference type="InterPro" id="IPR050746">
    <property type="entry name" value="DAACS"/>
</dbReference>